<dbReference type="PANTHER" id="PTHR33376">
    <property type="match status" value="1"/>
</dbReference>
<feature type="signal peptide" evidence="2">
    <location>
        <begin position="1"/>
        <end position="25"/>
    </location>
</feature>
<dbReference type="NCBIfam" id="NF037995">
    <property type="entry name" value="TRAP_S1"/>
    <property type="match status" value="1"/>
</dbReference>
<keyword evidence="1 2" id="KW-0732">Signal</keyword>
<dbReference type="KEGG" id="mars:A8C75_20610"/>
<evidence type="ECO:0000313" key="3">
    <source>
        <dbReference type="EMBL" id="ANG64640.1"/>
    </source>
</evidence>
<dbReference type="InterPro" id="IPR038404">
    <property type="entry name" value="TRAP_DctP_sf"/>
</dbReference>
<dbReference type="Gene3D" id="3.40.190.170">
    <property type="entry name" value="Bacterial extracellular solute-binding protein, family 7"/>
    <property type="match status" value="1"/>
</dbReference>
<proteinExistence type="predicted"/>
<reference evidence="4" key="1">
    <citation type="submission" date="2016-05" db="EMBL/GenBank/DDBJ databases">
        <authorList>
            <person name="Baek K."/>
            <person name="Yang S.-J."/>
        </authorList>
    </citation>
    <scope>NUCLEOTIDE SEQUENCE [LARGE SCALE GENOMIC DNA]</scope>
    <source>
        <strain evidence="4">ST58-10</strain>
    </source>
</reference>
<evidence type="ECO:0008006" key="5">
    <source>
        <dbReference type="Google" id="ProtNLM"/>
    </source>
</evidence>
<dbReference type="STRING" id="1821621.A8C75_20610"/>
<dbReference type="PANTHER" id="PTHR33376:SF4">
    <property type="entry name" value="SIALIC ACID-BINDING PERIPLASMIC PROTEIN SIAP"/>
    <property type="match status" value="1"/>
</dbReference>
<dbReference type="InterPro" id="IPR018389">
    <property type="entry name" value="DctP_fam"/>
</dbReference>
<organism evidence="3 4">
    <name type="scientific">Marinobacterium aestuarii</name>
    <dbReference type="NCBI Taxonomy" id="1821621"/>
    <lineage>
        <taxon>Bacteria</taxon>
        <taxon>Pseudomonadati</taxon>
        <taxon>Pseudomonadota</taxon>
        <taxon>Gammaproteobacteria</taxon>
        <taxon>Oceanospirillales</taxon>
        <taxon>Oceanospirillaceae</taxon>
        <taxon>Marinobacterium</taxon>
    </lineage>
</organism>
<feature type="chain" id="PRO_5008386691" description="C4-dicarboxylate ABC transporter substrate-binding protein" evidence="2">
    <location>
        <begin position="26"/>
        <end position="344"/>
    </location>
</feature>
<evidence type="ECO:0000313" key="4">
    <source>
        <dbReference type="Proteomes" id="UP000078070"/>
    </source>
</evidence>
<name>A0A1A9F3T8_9GAMM</name>
<dbReference type="Pfam" id="PF03480">
    <property type="entry name" value="DctP"/>
    <property type="match status" value="1"/>
</dbReference>
<keyword evidence="4" id="KW-1185">Reference proteome</keyword>
<dbReference type="EMBL" id="CP015839">
    <property type="protein sequence ID" value="ANG64640.1"/>
    <property type="molecule type" value="Genomic_DNA"/>
</dbReference>
<sequence>MFPKKALRNFLVGACLLPLSAISGAAEYDLMLATTTPSTSHWAKTLETFQQLAAQYSDGHVNINASFGGALGNDTQLLQKTQLGSSVQGAYSSGANLGSVVNVMRTFDIPYIVSDAQKSLDLFYPNGQLGGPVVDELQKHMAKKNLHLLYVVPFEFRGILTTEKAVHSPADMQGLKIRVTPSAVERDMITQLGAGATTLGISEVYTALQTGTVDGLAIPPITSVAFALGEVGKQFNMLNFQPHGSFMTINRKIWEKMPADLQAKVQQAADEAVMTTRPLYDEALEKSVAKLQEQNVTVYVPTAEEQQQFAELITDSATAIATQDFSSEEMEFVNVLKRELSNQL</sequence>
<evidence type="ECO:0000256" key="1">
    <source>
        <dbReference type="ARBA" id="ARBA00022729"/>
    </source>
</evidence>
<dbReference type="Proteomes" id="UP000078070">
    <property type="component" value="Chromosome"/>
</dbReference>
<dbReference type="AlphaFoldDB" id="A0A1A9F3T8"/>
<accession>A0A1A9F3T8</accession>
<evidence type="ECO:0000256" key="2">
    <source>
        <dbReference type="SAM" id="SignalP"/>
    </source>
</evidence>
<dbReference type="CDD" id="cd13603">
    <property type="entry name" value="PBP2_TRAP_Siap_TeaA_like"/>
    <property type="match status" value="1"/>
</dbReference>
<protein>
    <recommendedName>
        <fullName evidence="5">C4-dicarboxylate ABC transporter substrate-binding protein</fullName>
    </recommendedName>
</protein>
<gene>
    <name evidence="3" type="ORF">A8C75_20610</name>
</gene>
<reference evidence="3 4" key="2">
    <citation type="journal article" date="2018" name="Int. J. Syst. Evol. Microbiol.">
        <title>Marinobacterium aestuarii sp. nov., a benzene-degrading marine bacterium isolated from estuary sediment.</title>
        <authorList>
            <person name="Bae S.S."/>
            <person name="Jung J."/>
            <person name="Chung D."/>
            <person name="Baek K."/>
        </authorList>
    </citation>
    <scope>NUCLEOTIDE SEQUENCE [LARGE SCALE GENOMIC DNA]</scope>
    <source>
        <strain evidence="3 4">ST58-10</strain>
    </source>
</reference>
<dbReference type="GO" id="GO:0055085">
    <property type="term" value="P:transmembrane transport"/>
    <property type="evidence" value="ECO:0007669"/>
    <property type="project" value="InterPro"/>
</dbReference>